<comment type="caution">
    <text evidence="2">The sequence shown here is derived from an EMBL/GenBank/DDBJ whole genome shotgun (WGS) entry which is preliminary data.</text>
</comment>
<name>A0A1G2SAR6_9BACT</name>
<gene>
    <name evidence="2" type="ORF">A2675_00125</name>
</gene>
<protein>
    <recommendedName>
        <fullName evidence="4">LysM domain-containing protein</fullName>
    </recommendedName>
</protein>
<dbReference type="EMBL" id="MHUS01000011">
    <property type="protein sequence ID" value="OHA81431.1"/>
    <property type="molecule type" value="Genomic_DNA"/>
</dbReference>
<evidence type="ECO:0000256" key="1">
    <source>
        <dbReference type="SAM" id="MobiDB-lite"/>
    </source>
</evidence>
<dbReference type="Proteomes" id="UP000176997">
    <property type="component" value="Unassembled WGS sequence"/>
</dbReference>
<organism evidence="2 3">
    <name type="scientific">Candidatus Yonathbacteria bacterium RIFCSPHIGHO2_01_FULL_51_10</name>
    <dbReference type="NCBI Taxonomy" id="1802723"/>
    <lineage>
        <taxon>Bacteria</taxon>
        <taxon>Candidatus Yonathiibacteriota</taxon>
    </lineage>
</organism>
<feature type="region of interest" description="Disordered" evidence="1">
    <location>
        <begin position="175"/>
        <end position="196"/>
    </location>
</feature>
<accession>A0A1G2SAR6</accession>
<evidence type="ECO:0000313" key="3">
    <source>
        <dbReference type="Proteomes" id="UP000176997"/>
    </source>
</evidence>
<feature type="region of interest" description="Disordered" evidence="1">
    <location>
        <begin position="1"/>
        <end position="21"/>
    </location>
</feature>
<reference evidence="2 3" key="1">
    <citation type="journal article" date="2016" name="Nat. Commun.">
        <title>Thousands of microbial genomes shed light on interconnected biogeochemical processes in an aquifer system.</title>
        <authorList>
            <person name="Anantharaman K."/>
            <person name="Brown C.T."/>
            <person name="Hug L.A."/>
            <person name="Sharon I."/>
            <person name="Castelle C.J."/>
            <person name="Probst A.J."/>
            <person name="Thomas B.C."/>
            <person name="Singh A."/>
            <person name="Wilkins M.J."/>
            <person name="Karaoz U."/>
            <person name="Brodie E.L."/>
            <person name="Williams K.H."/>
            <person name="Hubbard S.S."/>
            <person name="Banfield J.F."/>
        </authorList>
    </citation>
    <scope>NUCLEOTIDE SEQUENCE [LARGE SCALE GENOMIC DNA]</scope>
</reference>
<evidence type="ECO:0008006" key="4">
    <source>
        <dbReference type="Google" id="ProtNLM"/>
    </source>
</evidence>
<proteinExistence type="predicted"/>
<sequence>MSTPLKPGDISSWRPGEPGEGLAVAAGARKIEHNVIPLDPVDREISMLLKEPTEDEGSEKELNEILSWEARVDGKIKGNEVLLKGEISDEDRARITKELRALKKERGDVAQLEAETAARYGWDEEPDGWRTIRGQAVTREYDVQPGGELPSDAVMRSAPQYWLGARRMSGQIHATPPQPLANEPLASDNKQTMTEPKPVQVPVQDADVPVHEFDPRAASEAHTKAADAQGQTPDTAPTHIPVMDMEDDIQTFDPTAAAEAHIKAANSSAQEKTVAERLKEIDGFIKSAPANPTPEEQAWLDKLVRLREDLTGNNKMPGDKTVVSAPAQEARGNRFDEALRKIHAHDPEQADRILNTIEGKDGAIRERFLKLTAAAEEQKESQEAKVKEKFEEKTFEFIKRWGQKYQKIPLPYKVALGITLAGGALLSTGALSAVFATGIGVRRLLAGAATAVTVEAFLQHRHERTGWTRPEFQETRDRRIALMLGALVGGGGYVIEGIEHASAKITSLKETLEKLYEAGNAPTPTPPGFEGAFSVDNVPPPGFVEAPKGEGWAPYINTATEGTPAAPDLVDHAQDASSEMVHKVTPGENLWNIIKGNLAEHHAFDNLSHDQQVYLTDEIKNKFSALQHESPEKFNALFPSGNIDLIHPGDHIDLSKVMGDKAFMDHAIEKAQAFHGTLSHESALPHATEHAVNIPEGEHAIPYDVDPTRIPGLTPEDTAGSFNITEHPVATVAEHLPSSEYMVADIPLNEQARHSFESLLNYAYPSSDGHIWAPGESSSEWDLLSNQSAWNLIYRQEALMGNSEFPIISHDATTERVRAVLKAIMERTGIKPSHDEGAGRFLARAINAAGGRVWMNGGRVAF</sequence>
<feature type="region of interest" description="Disordered" evidence="1">
    <location>
        <begin position="217"/>
        <end position="240"/>
    </location>
</feature>
<dbReference type="AlphaFoldDB" id="A0A1G2SAR6"/>
<evidence type="ECO:0000313" key="2">
    <source>
        <dbReference type="EMBL" id="OHA81431.1"/>
    </source>
</evidence>